<comment type="function">
    <text evidence="8">Modifies, by uridylylation and deuridylylation, the PII regulatory proteins (GlnB and homologs), in response to the nitrogen status of the cell that GlnD senses through the glutamine level. Under low glutamine levels, catalyzes the conversion of the PII proteins and UTP to PII-UMP and PPi, while under higher glutamine levels, GlnD hydrolyzes PII-UMP to PII and UMP (deuridylylation). Thus, controls uridylylation state and activity of the PII proteins, and plays an important role in the regulation of nitrogen metabolism.</text>
</comment>
<evidence type="ECO:0000259" key="9">
    <source>
        <dbReference type="PROSITE" id="PS51671"/>
    </source>
</evidence>
<protein>
    <recommendedName>
        <fullName evidence="8">Bifunctional uridylyltransferase/uridylyl-removing enzyme</fullName>
        <shortName evidence="8">UTase/UR</shortName>
    </recommendedName>
    <alternativeName>
        <fullName evidence="8">Bifunctional [protein-PII] modification enzyme</fullName>
    </alternativeName>
    <alternativeName>
        <fullName evidence="8">Bifunctional nitrogen sensor protein</fullName>
    </alternativeName>
    <domain>
        <recommendedName>
            <fullName evidence="8">[Protein-PII] uridylyltransferase</fullName>
            <shortName evidence="8">PII uridylyltransferase</shortName>
            <shortName evidence="8">UTase</shortName>
            <ecNumber evidence="8">2.7.7.59</ecNumber>
        </recommendedName>
    </domain>
    <domain>
        <recommendedName>
            <fullName evidence="8">[Protein-PII]-UMP uridylyl-removing enzyme</fullName>
            <shortName evidence="8">UR</shortName>
            <ecNumber evidence="8">3.1.4.-</ecNumber>
        </recommendedName>
    </domain>
</protein>
<comment type="similarity">
    <text evidence="8">Belongs to the GlnD family.</text>
</comment>
<evidence type="ECO:0000256" key="7">
    <source>
        <dbReference type="ARBA" id="ARBA00047968"/>
    </source>
</evidence>
<dbReference type="GO" id="GO:0008773">
    <property type="term" value="F:[protein-PII] uridylyltransferase activity"/>
    <property type="evidence" value="ECO:0007669"/>
    <property type="project" value="UniProtKB-EC"/>
</dbReference>
<comment type="catalytic activity">
    <reaction evidence="7">
        <text>guanosine 3',5'-bis(diphosphate) + H2O = GDP + diphosphate + H(+)</text>
        <dbReference type="Rhea" id="RHEA:14253"/>
        <dbReference type="ChEBI" id="CHEBI:15377"/>
        <dbReference type="ChEBI" id="CHEBI:15378"/>
        <dbReference type="ChEBI" id="CHEBI:33019"/>
        <dbReference type="ChEBI" id="CHEBI:58189"/>
        <dbReference type="ChEBI" id="CHEBI:77828"/>
        <dbReference type="EC" id="3.1.7.2"/>
    </reaction>
</comment>
<evidence type="ECO:0000259" key="10">
    <source>
        <dbReference type="PROSITE" id="PS51831"/>
    </source>
</evidence>
<feature type="region of interest" description="Uridylyltransferase" evidence="8">
    <location>
        <begin position="1"/>
        <end position="344"/>
    </location>
</feature>
<evidence type="ECO:0000256" key="1">
    <source>
        <dbReference type="ARBA" id="ARBA00022679"/>
    </source>
</evidence>
<evidence type="ECO:0000313" key="12">
    <source>
        <dbReference type="Proteomes" id="UP000679722"/>
    </source>
</evidence>
<dbReference type="CDD" id="cd05401">
    <property type="entry name" value="NT_GlnE_GlnD_like"/>
    <property type="match status" value="1"/>
</dbReference>
<dbReference type="PANTHER" id="PTHR47320">
    <property type="entry name" value="BIFUNCTIONAL URIDYLYLTRANSFERASE/URIDYLYL-REMOVING ENZYME"/>
    <property type="match status" value="1"/>
</dbReference>
<dbReference type="Pfam" id="PF08335">
    <property type="entry name" value="GlnD_UR_UTase"/>
    <property type="match status" value="1"/>
</dbReference>
<keyword evidence="6 8" id="KW-0511">Multifunctional enzyme</keyword>
<organism evidence="11 12">
    <name type="scientific">Marinomonas vulgaris</name>
    <dbReference type="NCBI Taxonomy" id="2823372"/>
    <lineage>
        <taxon>Bacteria</taxon>
        <taxon>Pseudomonadati</taxon>
        <taxon>Pseudomonadota</taxon>
        <taxon>Gammaproteobacteria</taxon>
        <taxon>Oceanospirillales</taxon>
        <taxon>Oceanospirillaceae</taxon>
        <taxon>Marinomonas</taxon>
    </lineage>
</organism>
<reference evidence="12" key="1">
    <citation type="submission" date="2023-07" db="EMBL/GenBank/DDBJ databases">
        <title>Marinomonas vulgaris A79, complete genome.</title>
        <authorList>
            <person name="Ying J.-J."/>
        </authorList>
    </citation>
    <scope>NUCLEOTIDE SEQUENCE [LARGE SCALE GENOMIC DNA]</scope>
    <source>
        <strain evidence="12">A79</strain>
    </source>
</reference>
<dbReference type="EC" id="2.7.7.59" evidence="8"/>
<dbReference type="PANTHER" id="PTHR47320:SF1">
    <property type="entry name" value="BIFUNCTIONAL URIDYLYLTRANSFERASE_URIDYLYL-REMOVING ENZYME"/>
    <property type="match status" value="1"/>
</dbReference>
<keyword evidence="4 8" id="KW-0378">Hydrolase</keyword>
<comment type="domain">
    <text evidence="8">Has four distinct domains: an N-terminal nucleotidyltransferase (NT) domain responsible for UTase activity, a central HD domain that encodes UR activity, and two C-terminal ACT domains that seem to have a role in glutamine sensing.</text>
</comment>
<dbReference type="PROSITE" id="PS51671">
    <property type="entry name" value="ACT"/>
    <property type="match status" value="2"/>
</dbReference>
<evidence type="ECO:0000256" key="5">
    <source>
        <dbReference type="ARBA" id="ARBA00022842"/>
    </source>
</evidence>
<keyword evidence="1 8" id="KW-0808">Transferase</keyword>
<keyword evidence="3" id="KW-0677">Repeat</keyword>
<dbReference type="InterPro" id="IPR002912">
    <property type="entry name" value="ACT_dom"/>
</dbReference>
<comment type="activity regulation">
    <text evidence="8">Uridylyltransferase (UTase) activity is inhibited by glutamine, while glutamine activates uridylyl-removing (UR) activity.</text>
</comment>
<keyword evidence="2 8" id="KW-0548">Nucleotidyltransferase</keyword>
<dbReference type="SUPFAM" id="SSF109604">
    <property type="entry name" value="HD-domain/PDEase-like"/>
    <property type="match status" value="1"/>
</dbReference>
<dbReference type="CDD" id="cd04900">
    <property type="entry name" value="ACT_UUR-like_1"/>
    <property type="match status" value="1"/>
</dbReference>
<dbReference type="InterPro" id="IPR043519">
    <property type="entry name" value="NT_sf"/>
</dbReference>
<evidence type="ECO:0000256" key="6">
    <source>
        <dbReference type="ARBA" id="ARBA00023268"/>
    </source>
</evidence>
<dbReference type="Pfam" id="PF01966">
    <property type="entry name" value="HD"/>
    <property type="match status" value="1"/>
</dbReference>
<dbReference type="PROSITE" id="PS51831">
    <property type="entry name" value="HD"/>
    <property type="match status" value="1"/>
</dbReference>
<dbReference type="Gene3D" id="3.30.460.10">
    <property type="entry name" value="Beta Polymerase, domain 2"/>
    <property type="match status" value="1"/>
</dbReference>
<dbReference type="HAMAP" id="MF_00277">
    <property type="entry name" value="PII_uridylyl_transf"/>
    <property type="match status" value="1"/>
</dbReference>
<dbReference type="SUPFAM" id="SSF81593">
    <property type="entry name" value="Nucleotidyltransferase substrate binding subunit/domain"/>
    <property type="match status" value="1"/>
</dbReference>
<dbReference type="NCBIfam" id="TIGR01693">
    <property type="entry name" value="UTase_glnD"/>
    <property type="match status" value="1"/>
</dbReference>
<comment type="cofactor">
    <cofactor evidence="8">
        <name>Mg(2+)</name>
        <dbReference type="ChEBI" id="CHEBI:18420"/>
    </cofactor>
</comment>
<keyword evidence="5 8" id="KW-0460">Magnesium</keyword>
<feature type="domain" description="ACT" evidence="9">
    <location>
        <begin position="820"/>
        <end position="897"/>
    </location>
</feature>
<sequence length="897" mass="103351">MDFPAFPDAPPLLTQEEKNELAQPTCSIARYKAVIEEKTDLYNDLFHSLYPIEKLVKGLSSFFDEIMQAAWTAKALDKEEYVSLVAVGGYGRGELHPKSDIDLLILIENEASAPKSKLEAFITFLWDINLDVGHSVRSIDECTEMAEKDITVITNLIESRTLIGPTDLLETLKLHVDITQMWDGHSFYKAKVAEQKQRHAKYQNTAYNLEPNLKECPGGLRDMQVIDWVAKRHLHTNRLSALIDKEFLSEDEYIQLKGAVSHLWRVRWALHMVAGRKEDRLLFDHQRTLTKLFGFDDDDLKRNVERFMQGYYQSVAAIQQLNDLLLQHFEESFLSKDAIESVEVLNDHFQISNGQLEARSETLFQDDPSSMLEIYVLYGAHEHIKGIRANTMRQLRDNLDLIDDDYRSNKRNTDLFLDIIASRYRLTSILRSMKHLGLLGRYLPEFGAIIGQMQHDLFHIYTVDAHTLQLVENLRRLWLPEFKQKFPISGQAIRHVPKVELLYIAGLYHDIAKGRGGDHSELGCVDAQAFCERHGLPKRDTDLVVWLVRNHLFMSVTAQRKDISDPEVIWEFASYVKDQEHLDYLFILTVADINATNPTMWNSWRASLMRQLYLETKRALRRGLDFPIDADMISDEHKQRALEIMIERNVDITEAESIWSTIEEEYFIRSNGDEIAWNTEAILRHRPSDKPLIAITPLGGRNFSGASKIFIYTLISKHLFAVTAATFEQLGLTILDAKISHTTNHYSLDSFVVMDSNDNDTILHLDKERITLIRKTLMEQLETPSLYESVVQRHTPRILKIFNSPSTAHFVSQAEEVWSALEITAPDRLGLLALIGQFFMNHNIMLHKAKIATLGERVEDTFYITDENGDLITDPERMDNICTLLKEKIDRFSQAMD</sequence>
<dbReference type="RefSeq" id="WP_211534663.1">
    <property type="nucleotide sequence ID" value="NZ_JAGSSV010000001.1"/>
</dbReference>
<dbReference type="EMBL" id="JAGSSV010000001">
    <property type="protein sequence ID" value="MBR7887351.1"/>
    <property type="molecule type" value="Genomic_DNA"/>
</dbReference>
<dbReference type="InterPro" id="IPR013546">
    <property type="entry name" value="PII_UdlTrfase/GS_AdlTrfase"/>
</dbReference>
<dbReference type="InterPro" id="IPR045865">
    <property type="entry name" value="ACT-like_dom_sf"/>
</dbReference>
<dbReference type="InterPro" id="IPR002934">
    <property type="entry name" value="Polymerase_NTP_transf_dom"/>
</dbReference>
<feature type="domain" description="ACT" evidence="9">
    <location>
        <begin position="708"/>
        <end position="796"/>
    </location>
</feature>
<keyword evidence="12" id="KW-1185">Reference proteome</keyword>
<evidence type="ECO:0000256" key="3">
    <source>
        <dbReference type="ARBA" id="ARBA00022737"/>
    </source>
</evidence>
<dbReference type="SUPFAM" id="SSF81301">
    <property type="entry name" value="Nucleotidyltransferase"/>
    <property type="match status" value="1"/>
</dbReference>
<evidence type="ECO:0000256" key="2">
    <source>
        <dbReference type="ARBA" id="ARBA00022695"/>
    </source>
</evidence>
<dbReference type="SMART" id="SM00471">
    <property type="entry name" value="HDc"/>
    <property type="match status" value="1"/>
</dbReference>
<dbReference type="InterPro" id="IPR006674">
    <property type="entry name" value="HD_domain"/>
</dbReference>
<comment type="catalytic activity">
    <reaction evidence="8">
        <text>[protein-PII]-uridylyl-L-tyrosine + H2O = [protein-PII]-L-tyrosine + UMP + H(+)</text>
        <dbReference type="Rhea" id="RHEA:48600"/>
        <dbReference type="Rhea" id="RHEA-COMP:12147"/>
        <dbReference type="Rhea" id="RHEA-COMP:12148"/>
        <dbReference type="ChEBI" id="CHEBI:15377"/>
        <dbReference type="ChEBI" id="CHEBI:15378"/>
        <dbReference type="ChEBI" id="CHEBI:46858"/>
        <dbReference type="ChEBI" id="CHEBI:57865"/>
        <dbReference type="ChEBI" id="CHEBI:90602"/>
    </reaction>
</comment>
<dbReference type="Proteomes" id="UP000679722">
    <property type="component" value="Unassembled WGS sequence"/>
</dbReference>
<dbReference type="CDD" id="cd00077">
    <property type="entry name" value="HDc"/>
    <property type="match status" value="1"/>
</dbReference>
<evidence type="ECO:0000313" key="11">
    <source>
        <dbReference type="EMBL" id="MBR7887351.1"/>
    </source>
</evidence>
<dbReference type="InterPro" id="IPR003607">
    <property type="entry name" value="HD/PDEase_dom"/>
</dbReference>
<evidence type="ECO:0000256" key="4">
    <source>
        <dbReference type="ARBA" id="ARBA00022801"/>
    </source>
</evidence>
<proteinExistence type="inferred from homology"/>
<comment type="caution">
    <text evidence="11">The sequence shown here is derived from an EMBL/GenBank/DDBJ whole genome shotgun (WGS) entry which is preliminary data.</text>
</comment>
<gene>
    <name evidence="8 11" type="primary">glnD</name>
    <name evidence="11" type="ORF">J9B83_00245</name>
</gene>
<name>A0ABS5H6K9_9GAMM</name>
<dbReference type="Gene3D" id="1.10.3090.10">
    <property type="entry name" value="cca-adding enzyme, domain 2"/>
    <property type="match status" value="1"/>
</dbReference>
<dbReference type="EC" id="3.1.4.-" evidence="8"/>
<comment type="caution">
    <text evidence="8">Lacks conserved residue(s) required for the propagation of feature annotation.</text>
</comment>
<evidence type="ECO:0000256" key="8">
    <source>
        <dbReference type="HAMAP-Rule" id="MF_00277"/>
    </source>
</evidence>
<dbReference type="CDD" id="cd04899">
    <property type="entry name" value="ACT_ACR-UUR-like_2"/>
    <property type="match status" value="1"/>
</dbReference>
<dbReference type="SUPFAM" id="SSF55021">
    <property type="entry name" value="ACT-like"/>
    <property type="match status" value="1"/>
</dbReference>
<accession>A0ABS5H6K9</accession>
<dbReference type="InterPro" id="IPR010043">
    <property type="entry name" value="UTase/UR"/>
</dbReference>
<dbReference type="Pfam" id="PF01909">
    <property type="entry name" value="NTP_transf_2"/>
    <property type="match status" value="1"/>
</dbReference>
<comment type="catalytic activity">
    <reaction evidence="8">
        <text>[protein-PII]-L-tyrosine + UTP = [protein-PII]-uridylyl-L-tyrosine + diphosphate</text>
        <dbReference type="Rhea" id="RHEA:13673"/>
        <dbReference type="Rhea" id="RHEA-COMP:12147"/>
        <dbReference type="Rhea" id="RHEA-COMP:12148"/>
        <dbReference type="ChEBI" id="CHEBI:33019"/>
        <dbReference type="ChEBI" id="CHEBI:46398"/>
        <dbReference type="ChEBI" id="CHEBI:46858"/>
        <dbReference type="ChEBI" id="CHEBI:90602"/>
        <dbReference type="EC" id="2.7.7.59"/>
    </reaction>
</comment>
<dbReference type="PIRSF" id="PIRSF006288">
    <property type="entry name" value="PII_uridyltransf"/>
    <property type="match status" value="1"/>
</dbReference>
<feature type="domain" description="HD" evidence="10">
    <location>
        <begin position="463"/>
        <end position="585"/>
    </location>
</feature>